<dbReference type="InterPro" id="IPR004358">
    <property type="entry name" value="Sig_transdc_His_kin-like_C"/>
</dbReference>
<evidence type="ECO:0000256" key="2">
    <source>
        <dbReference type="ARBA" id="ARBA00012438"/>
    </source>
</evidence>
<dbReference type="GO" id="GO:0000155">
    <property type="term" value="F:phosphorelay sensor kinase activity"/>
    <property type="evidence" value="ECO:0007669"/>
    <property type="project" value="InterPro"/>
</dbReference>
<evidence type="ECO:0000256" key="6">
    <source>
        <dbReference type="ARBA" id="ARBA00023012"/>
    </source>
</evidence>
<feature type="domain" description="Histidine kinase" evidence="8">
    <location>
        <begin position="183"/>
        <end position="393"/>
    </location>
</feature>
<comment type="caution">
    <text evidence="9">The sequence shown here is derived from an EMBL/GenBank/DDBJ whole genome shotgun (WGS) entry which is preliminary data.</text>
</comment>
<feature type="region of interest" description="Disordered" evidence="7">
    <location>
        <begin position="309"/>
        <end position="331"/>
    </location>
</feature>
<dbReference type="CDD" id="cd00075">
    <property type="entry name" value="HATPase"/>
    <property type="match status" value="1"/>
</dbReference>
<accession>A0A830F7Q0</accession>
<dbReference type="InterPro" id="IPR036097">
    <property type="entry name" value="HisK_dim/P_sf"/>
</dbReference>
<dbReference type="Pfam" id="PF01590">
    <property type="entry name" value="GAF"/>
    <property type="match status" value="1"/>
</dbReference>
<dbReference type="PRINTS" id="PR00344">
    <property type="entry name" value="BCTRLSENSOR"/>
</dbReference>
<evidence type="ECO:0000256" key="7">
    <source>
        <dbReference type="SAM" id="MobiDB-lite"/>
    </source>
</evidence>
<gene>
    <name evidence="9" type="ORF">GCM10009039_21020</name>
</gene>
<sequence>MTAVGDPETTDAIAALHRVTTDTDRDLGEKLTAILDVGVDYLDVDYGFVTHITGDEMRVEESVGGHPLLEPGETCPLDESYCRNVVDRDALVAFEDATADLADDPGYERFGLGCYIGSKLLVDGDFYGTLCFAGDDPYPEGFDERERRFVDLCARLAAYEIQHVRARERLERQNDRLAEFASVLSHDLRNPLNIALGTVQTAAETGDVDDLDRAERALERMDDLISNLLTLARHGDSAHSAAPVDLDAVARDAWGVVDTGDATLAADTDATVTADPSRLQQLLENLFRNSIEHAGDDAAVTLGRIDADTEREPADESARTGPSPADASARTGFFVADDGPGIPPEHRDAALDGESTNHEGAGLGLRVVHRIAAEHGWTMRIRESESGGARFEFLDVELQ</sequence>
<protein>
    <recommendedName>
        <fullName evidence="2">histidine kinase</fullName>
        <ecNumber evidence="2">2.7.13.3</ecNumber>
    </recommendedName>
</protein>
<dbReference type="RefSeq" id="WP_188978690.1">
    <property type="nucleotide sequence ID" value="NZ_BMPG01000002.1"/>
</dbReference>
<dbReference type="Pfam" id="PF02518">
    <property type="entry name" value="HATPase_c"/>
    <property type="match status" value="1"/>
</dbReference>
<dbReference type="PROSITE" id="PS50109">
    <property type="entry name" value="HIS_KIN"/>
    <property type="match status" value="1"/>
</dbReference>
<dbReference type="SUPFAM" id="SSF55874">
    <property type="entry name" value="ATPase domain of HSP90 chaperone/DNA topoisomerase II/histidine kinase"/>
    <property type="match status" value="1"/>
</dbReference>
<dbReference type="Gene3D" id="3.30.565.10">
    <property type="entry name" value="Histidine kinase-like ATPase, C-terminal domain"/>
    <property type="match status" value="1"/>
</dbReference>
<dbReference type="Pfam" id="PF00512">
    <property type="entry name" value="HisKA"/>
    <property type="match status" value="1"/>
</dbReference>
<feature type="compositionally biased region" description="Basic and acidic residues" evidence="7">
    <location>
        <begin position="309"/>
        <end position="318"/>
    </location>
</feature>
<dbReference type="PANTHER" id="PTHR43711:SF1">
    <property type="entry name" value="HISTIDINE KINASE 1"/>
    <property type="match status" value="1"/>
</dbReference>
<dbReference type="EC" id="2.7.13.3" evidence="2"/>
<keyword evidence="10" id="KW-1185">Reference proteome</keyword>
<dbReference type="SMART" id="SM00065">
    <property type="entry name" value="GAF"/>
    <property type="match status" value="1"/>
</dbReference>
<dbReference type="InterPro" id="IPR003661">
    <property type="entry name" value="HisK_dim/P_dom"/>
</dbReference>
<evidence type="ECO:0000259" key="8">
    <source>
        <dbReference type="PROSITE" id="PS50109"/>
    </source>
</evidence>
<reference evidence="9" key="1">
    <citation type="journal article" date="2014" name="Int. J. Syst. Evol. Microbiol.">
        <title>Complete genome sequence of Corynebacterium casei LMG S-19264T (=DSM 44701T), isolated from a smear-ripened cheese.</title>
        <authorList>
            <consortium name="US DOE Joint Genome Institute (JGI-PGF)"/>
            <person name="Walter F."/>
            <person name="Albersmeier A."/>
            <person name="Kalinowski J."/>
            <person name="Ruckert C."/>
        </authorList>
    </citation>
    <scope>NUCLEOTIDE SEQUENCE</scope>
    <source>
        <strain evidence="9">JCM 19596</strain>
    </source>
</reference>
<reference evidence="9" key="2">
    <citation type="submission" date="2020-09" db="EMBL/GenBank/DDBJ databases">
        <authorList>
            <person name="Sun Q."/>
            <person name="Ohkuma M."/>
        </authorList>
    </citation>
    <scope>NUCLEOTIDE SEQUENCE</scope>
    <source>
        <strain evidence="9">JCM 19596</strain>
    </source>
</reference>
<dbReference type="AlphaFoldDB" id="A0A830F7Q0"/>
<dbReference type="SUPFAM" id="SSF47384">
    <property type="entry name" value="Homodimeric domain of signal transducing histidine kinase"/>
    <property type="match status" value="1"/>
</dbReference>
<dbReference type="Gene3D" id="3.30.450.40">
    <property type="match status" value="1"/>
</dbReference>
<name>A0A830F7Q0_9EURY</name>
<dbReference type="InterPro" id="IPR050736">
    <property type="entry name" value="Sensor_HK_Regulatory"/>
</dbReference>
<evidence type="ECO:0000256" key="5">
    <source>
        <dbReference type="ARBA" id="ARBA00022777"/>
    </source>
</evidence>
<dbReference type="SMART" id="SM00388">
    <property type="entry name" value="HisKA"/>
    <property type="match status" value="1"/>
</dbReference>
<organism evidence="9 10">
    <name type="scientific">Halocalculus aciditolerans</name>
    <dbReference type="NCBI Taxonomy" id="1383812"/>
    <lineage>
        <taxon>Archaea</taxon>
        <taxon>Methanobacteriati</taxon>
        <taxon>Methanobacteriota</taxon>
        <taxon>Stenosarchaea group</taxon>
        <taxon>Halobacteria</taxon>
        <taxon>Halobacteriales</taxon>
        <taxon>Halobacteriaceae</taxon>
        <taxon>Halocalculus</taxon>
    </lineage>
</organism>
<evidence type="ECO:0000313" key="9">
    <source>
        <dbReference type="EMBL" id="GGL62897.1"/>
    </source>
</evidence>
<dbReference type="Proteomes" id="UP000607197">
    <property type="component" value="Unassembled WGS sequence"/>
</dbReference>
<evidence type="ECO:0000256" key="3">
    <source>
        <dbReference type="ARBA" id="ARBA00022553"/>
    </source>
</evidence>
<proteinExistence type="predicted"/>
<evidence type="ECO:0000256" key="4">
    <source>
        <dbReference type="ARBA" id="ARBA00022679"/>
    </source>
</evidence>
<keyword evidence="3" id="KW-0597">Phosphoprotein</keyword>
<keyword evidence="5" id="KW-0418">Kinase</keyword>
<evidence type="ECO:0000313" key="10">
    <source>
        <dbReference type="Proteomes" id="UP000607197"/>
    </source>
</evidence>
<dbReference type="InterPro" id="IPR003018">
    <property type="entry name" value="GAF"/>
</dbReference>
<dbReference type="SMART" id="SM00387">
    <property type="entry name" value="HATPase_c"/>
    <property type="match status" value="1"/>
</dbReference>
<evidence type="ECO:0000256" key="1">
    <source>
        <dbReference type="ARBA" id="ARBA00000085"/>
    </source>
</evidence>
<dbReference type="OrthoDB" id="342253at2157"/>
<dbReference type="InterPro" id="IPR029016">
    <property type="entry name" value="GAF-like_dom_sf"/>
</dbReference>
<dbReference type="EMBL" id="BMPG01000002">
    <property type="protein sequence ID" value="GGL62897.1"/>
    <property type="molecule type" value="Genomic_DNA"/>
</dbReference>
<comment type="catalytic activity">
    <reaction evidence="1">
        <text>ATP + protein L-histidine = ADP + protein N-phospho-L-histidine.</text>
        <dbReference type="EC" id="2.7.13.3"/>
    </reaction>
</comment>
<dbReference type="SUPFAM" id="SSF55781">
    <property type="entry name" value="GAF domain-like"/>
    <property type="match status" value="1"/>
</dbReference>
<keyword evidence="6" id="KW-0902">Two-component regulatory system</keyword>
<keyword evidence="4" id="KW-0808">Transferase</keyword>
<dbReference type="CDD" id="cd00082">
    <property type="entry name" value="HisKA"/>
    <property type="match status" value="1"/>
</dbReference>
<dbReference type="InterPro" id="IPR003594">
    <property type="entry name" value="HATPase_dom"/>
</dbReference>
<dbReference type="Gene3D" id="1.10.287.130">
    <property type="match status" value="1"/>
</dbReference>
<dbReference type="PANTHER" id="PTHR43711">
    <property type="entry name" value="TWO-COMPONENT HISTIDINE KINASE"/>
    <property type="match status" value="1"/>
</dbReference>
<dbReference type="InterPro" id="IPR036890">
    <property type="entry name" value="HATPase_C_sf"/>
</dbReference>
<dbReference type="InterPro" id="IPR005467">
    <property type="entry name" value="His_kinase_dom"/>
</dbReference>